<organism evidence="1 2">
    <name type="scientific">Peronospora belbahrii</name>
    <dbReference type="NCBI Taxonomy" id="622444"/>
    <lineage>
        <taxon>Eukaryota</taxon>
        <taxon>Sar</taxon>
        <taxon>Stramenopiles</taxon>
        <taxon>Oomycota</taxon>
        <taxon>Peronosporomycetes</taxon>
        <taxon>Peronosporales</taxon>
        <taxon>Peronosporaceae</taxon>
        <taxon>Peronospora</taxon>
    </lineage>
</organism>
<evidence type="ECO:0000313" key="2">
    <source>
        <dbReference type="Proteomes" id="UP001160483"/>
    </source>
</evidence>
<sequence length="577" mass="64005">MASHQLFYRDYQHPKEFQRSLATSVKSDVTSFSTDHQSTDVCACNGIKFKCRATSVPSDVWTQLLPFLTWQDTNAMLCVCNEWRKVMTEAKKLYPEWRSTVIGPSLNGFESLELLRANHLKWADTCFAPDLVLLSAASRDSSPWHTGGYWEEAIAAIEEARLLPPGCRIAGMFTMNAVLGTIKRGEEEQDEAALSSAVTLSVSVVHLLDTTVEMAEFDRKDLRRCHRGMELSNPFSPLENDVPSFLMFGVNDHSASQLVAAIDKWYPGAAIVGAISSLSDRCVPLVTYCGGMAACADRLDRKKKKGTKQKFRRRSQARSQVVFPSTMLLRLHGKVSIRPFSSSGYQAITPVIRCVRSSIVEKMSQVVTHDLVAILNHEGYEDTTLHRVMDLLHPSEILAIERESRALNIFSCQDSAPLKHLFDCCSAHEDKTPILDSVQIDRLECVFWLQNSLMSLPRMGWQEGFYGILASHHSTRTALALAGALRITEEKMSASNERVLGAFMVAGALNEVEDLAHAKEINQLCAGMLRKSQFGGCVVSISVGPVALPGGVQMSEERYIAQVQTHTTCGAVFYTKT</sequence>
<gene>
    <name evidence="1" type="ORF">PBS003_LOCUS2879</name>
</gene>
<name>A0AAU9KV77_9STRA</name>
<dbReference type="AlphaFoldDB" id="A0AAU9KV77"/>
<dbReference type="Proteomes" id="UP001160483">
    <property type="component" value="Unassembled WGS sequence"/>
</dbReference>
<dbReference type="EMBL" id="CAKKTJ010000136">
    <property type="protein sequence ID" value="CAH0476082.1"/>
    <property type="molecule type" value="Genomic_DNA"/>
</dbReference>
<evidence type="ECO:0000313" key="1">
    <source>
        <dbReference type="EMBL" id="CAH0476082.1"/>
    </source>
</evidence>
<reference evidence="1" key="1">
    <citation type="submission" date="2021-11" db="EMBL/GenBank/DDBJ databases">
        <authorList>
            <person name="Islam A."/>
            <person name="Islam S."/>
            <person name="Flora M.S."/>
            <person name="Rahman M."/>
            <person name="Ziaur R.M."/>
            <person name="Epstein J.H."/>
            <person name="Hassan M."/>
            <person name="Klassen M."/>
            <person name="Woodard K."/>
            <person name="Webb A."/>
            <person name="Webby R.J."/>
            <person name="El Zowalaty M.E."/>
        </authorList>
    </citation>
    <scope>NUCLEOTIDE SEQUENCE</scope>
    <source>
        <strain evidence="1">Pbs3</strain>
    </source>
</reference>
<comment type="caution">
    <text evidence="1">The sequence shown here is derived from an EMBL/GenBank/DDBJ whole genome shotgun (WGS) entry which is preliminary data.</text>
</comment>
<proteinExistence type="predicted"/>
<evidence type="ECO:0008006" key="3">
    <source>
        <dbReference type="Google" id="ProtNLM"/>
    </source>
</evidence>
<protein>
    <recommendedName>
        <fullName evidence="3">F-box domain-containing protein</fullName>
    </recommendedName>
</protein>
<accession>A0AAU9KV77</accession>